<dbReference type="Pfam" id="PF09360">
    <property type="entry name" value="zf-CDGSH"/>
    <property type="match status" value="2"/>
</dbReference>
<dbReference type="RefSeq" id="WP_386411440.1">
    <property type="nucleotide sequence ID" value="NZ_JBHSZO010000003.1"/>
</dbReference>
<sequence length="227" mass="24449">MRIDVTQDGPYEVSGGVPLAKQAIEVDGSGTSVGWREGEALHPEGAAQGDTYWLCRCGHSGNKPYCDGTHKKIGFVGTETATRAPYLDQAQEIDGPERILTDDEVLCAYARFCDGEGGIWRLVQEEGTTAVVEREGGQCPSGRLVVWDREAKKAVEPRLPASIGVVEDEGEKVSGPLWVRGGIEVRGADGSPYEVRNRQTLCRCGASRNKPFCDGSHASTGFEDGTF</sequence>
<accession>A0ABW2GE84</accession>
<keyword evidence="2" id="KW-0479">Metal-binding</keyword>
<gene>
    <name evidence="6" type="ORF">ACFQLX_02575</name>
</gene>
<evidence type="ECO:0000313" key="7">
    <source>
        <dbReference type="Proteomes" id="UP001596413"/>
    </source>
</evidence>
<comment type="caution">
    <text evidence="6">The sequence shown here is derived from an EMBL/GenBank/DDBJ whole genome shotgun (WGS) entry which is preliminary data.</text>
</comment>
<dbReference type="Gene3D" id="3.40.5.90">
    <property type="entry name" value="CDGSH iron-sulfur domain, mitoNEET-type"/>
    <property type="match status" value="2"/>
</dbReference>
<dbReference type="InterPro" id="IPR052950">
    <property type="entry name" value="CISD"/>
</dbReference>
<keyword evidence="4" id="KW-0411">Iron-sulfur</keyword>
<reference evidence="7" key="1">
    <citation type="journal article" date="2019" name="Int. J. Syst. Evol. Microbiol.">
        <title>The Global Catalogue of Microorganisms (GCM) 10K type strain sequencing project: providing services to taxonomists for standard genome sequencing and annotation.</title>
        <authorList>
            <consortium name="The Broad Institute Genomics Platform"/>
            <consortium name="The Broad Institute Genome Sequencing Center for Infectious Disease"/>
            <person name="Wu L."/>
            <person name="Ma J."/>
        </authorList>
    </citation>
    <scope>NUCLEOTIDE SEQUENCE [LARGE SCALE GENOMIC DNA]</scope>
    <source>
        <strain evidence="7">CGMCC 1.13681</strain>
    </source>
</reference>
<dbReference type="PANTHER" id="PTHR46491">
    <property type="entry name" value="CDGSH IRON SULFUR DOMAIN PROTEIN HOMOLOG"/>
    <property type="match status" value="1"/>
</dbReference>
<dbReference type="PIRSF" id="PIRSF009180">
    <property type="entry name" value="UCP009180"/>
    <property type="match status" value="1"/>
</dbReference>
<organism evidence="6 7">
    <name type="scientific">Streptomyces polyrhachis</name>
    <dbReference type="NCBI Taxonomy" id="1282885"/>
    <lineage>
        <taxon>Bacteria</taxon>
        <taxon>Bacillati</taxon>
        <taxon>Actinomycetota</taxon>
        <taxon>Actinomycetes</taxon>
        <taxon>Kitasatosporales</taxon>
        <taxon>Streptomycetaceae</taxon>
        <taxon>Streptomyces</taxon>
    </lineage>
</organism>
<evidence type="ECO:0000256" key="1">
    <source>
        <dbReference type="ARBA" id="ARBA00022714"/>
    </source>
</evidence>
<name>A0ABW2GE84_9ACTN</name>
<dbReference type="InterPro" id="IPR018967">
    <property type="entry name" value="FeS-contain_CDGSH-typ"/>
</dbReference>
<dbReference type="PANTHER" id="PTHR46491:SF3">
    <property type="entry name" value="CDGSH IRON-SULFUR DOMAIN-CONTAINING PROTEIN 3, MITOCHONDRIAL"/>
    <property type="match status" value="1"/>
</dbReference>
<keyword evidence="3" id="KW-0408">Iron</keyword>
<dbReference type="InterPro" id="IPR042216">
    <property type="entry name" value="MitoNEET_CISD"/>
</dbReference>
<evidence type="ECO:0000256" key="4">
    <source>
        <dbReference type="ARBA" id="ARBA00023014"/>
    </source>
</evidence>
<feature type="domain" description="Iron-binding zinc finger CDGSH type" evidence="5">
    <location>
        <begin position="31"/>
        <end position="76"/>
    </location>
</feature>
<dbReference type="InterPro" id="IPR016548">
    <property type="entry name" value="UCP009180"/>
</dbReference>
<evidence type="ECO:0000256" key="3">
    <source>
        <dbReference type="ARBA" id="ARBA00023004"/>
    </source>
</evidence>
<dbReference type="EMBL" id="JBHSZO010000003">
    <property type="protein sequence ID" value="MFC7217062.1"/>
    <property type="molecule type" value="Genomic_DNA"/>
</dbReference>
<proteinExistence type="predicted"/>
<dbReference type="Proteomes" id="UP001596413">
    <property type="component" value="Unassembled WGS sequence"/>
</dbReference>
<keyword evidence="7" id="KW-1185">Reference proteome</keyword>
<evidence type="ECO:0000313" key="6">
    <source>
        <dbReference type="EMBL" id="MFC7217062.1"/>
    </source>
</evidence>
<dbReference type="SMART" id="SM00704">
    <property type="entry name" value="ZnF_CDGSH"/>
    <property type="match status" value="2"/>
</dbReference>
<keyword evidence="1" id="KW-0001">2Fe-2S</keyword>
<evidence type="ECO:0000256" key="2">
    <source>
        <dbReference type="ARBA" id="ARBA00022723"/>
    </source>
</evidence>
<protein>
    <submittedName>
        <fullName evidence="6">CDGSH iron-sulfur domain-containing protein</fullName>
    </submittedName>
</protein>
<feature type="domain" description="Iron-binding zinc finger CDGSH type" evidence="5">
    <location>
        <begin position="186"/>
        <end position="223"/>
    </location>
</feature>
<evidence type="ECO:0000259" key="5">
    <source>
        <dbReference type="SMART" id="SM00704"/>
    </source>
</evidence>